<dbReference type="Pfam" id="PF07435">
    <property type="entry name" value="YycH"/>
    <property type="match status" value="1"/>
</dbReference>
<accession>A0A288Q7J3</accession>
<evidence type="ECO:0000313" key="2">
    <source>
        <dbReference type="Proteomes" id="UP000254912"/>
    </source>
</evidence>
<dbReference type="CDD" id="cd15787">
    <property type="entry name" value="YycH_N"/>
    <property type="match status" value="1"/>
</dbReference>
<evidence type="ECO:0000313" key="1">
    <source>
        <dbReference type="EMBL" id="RDL05272.1"/>
    </source>
</evidence>
<dbReference type="EMBL" id="QRAS01000003">
    <property type="protein sequence ID" value="RDL05272.1"/>
    <property type="molecule type" value="Genomic_DNA"/>
</dbReference>
<dbReference type="InterPro" id="IPR009996">
    <property type="entry name" value="YycH"/>
</dbReference>
<organism evidence="1 2">
    <name type="scientific">Weissella soli</name>
    <dbReference type="NCBI Taxonomy" id="155866"/>
    <lineage>
        <taxon>Bacteria</taxon>
        <taxon>Bacillati</taxon>
        <taxon>Bacillota</taxon>
        <taxon>Bacilli</taxon>
        <taxon>Lactobacillales</taxon>
        <taxon>Lactobacillaceae</taxon>
        <taxon>Weissella</taxon>
    </lineage>
</organism>
<dbReference type="AlphaFoldDB" id="A0A288Q7J3"/>
<proteinExistence type="predicted"/>
<name>A0A288Q7J3_9LACO</name>
<comment type="caution">
    <text evidence="1">The sequence shown here is derived from an EMBL/GenBank/DDBJ whole genome shotgun (WGS) entry which is preliminary data.</text>
</comment>
<gene>
    <name evidence="1" type="ORF">DFP99_1223</name>
</gene>
<dbReference type="Proteomes" id="UP000254912">
    <property type="component" value="Unassembled WGS sequence"/>
</dbReference>
<dbReference type="KEGG" id="wso:WSWS_01386"/>
<dbReference type="Gene3D" id="3.30.310.160">
    <property type="entry name" value="YycH protein, domain 2"/>
    <property type="match status" value="1"/>
</dbReference>
<protein>
    <submittedName>
        <fullName evidence="1">Regulatory protein YycH of two-component signal transduction system YycFG</fullName>
    </submittedName>
</protein>
<reference evidence="1 2" key="1">
    <citation type="submission" date="2018-07" db="EMBL/GenBank/DDBJ databases">
        <title>Genomic Encyclopedia of Type Strains, Phase III (KMG-III): the genomes of soil and plant-associated and newly described type strains.</title>
        <authorList>
            <person name="Whitman W."/>
        </authorList>
    </citation>
    <scope>NUCLEOTIDE SEQUENCE [LARGE SCALE GENOMIC DNA]</scope>
    <source>
        <strain evidence="1 2">CECT 7031</strain>
    </source>
</reference>
<keyword evidence="2" id="KW-1185">Reference proteome</keyword>
<sequence length="444" mass="50598">MKHKRWATVRVLIWQHIWAIGTGVMILLSVFLSLMIWFNSNQSIAKSTVNDTTGVISTPKSQKNIYAIEQLLWNNAMGQHEAILDFRPTTRQILKRLSSWSVDKVKSRSVSRQELMQLAKQKNTAVLGFGDGIAGEIVSKVVGTQFDLPANGYVFNVVVPLSANPHKVYFLDDKHLKVYEFTITHIDKTLKNVSLSQTKNRVPVKVAYFSQHLMLKYTQSLQMATYSYLLASTKVDTFVTALFADSQATPRGYQEQANVIYNDGDSKQLTINTKKNTLQFDNYHTNLPISSYSDRLRSGYTMLKQLQQLPDNLYYFESHHDGRDLVFRLYSNGLPIFNQNGYGTVVIKTKSAKHVTLEFSQYILQVPLPVDDDEITEVVPTDTVLATLAQAGYHHTDIADMRIGYTWETDSQNENIVVLKPEWYVELSKNETWHPVSALTKEVQ</sequence>
<dbReference type="InterPro" id="IPR042274">
    <property type="entry name" value="YycH/YycI_2"/>
</dbReference>